<dbReference type="GO" id="GO:0005886">
    <property type="term" value="C:plasma membrane"/>
    <property type="evidence" value="ECO:0007669"/>
    <property type="project" value="UniProtKB-SubCell"/>
</dbReference>
<dbReference type="InterPro" id="IPR045324">
    <property type="entry name" value="Small_multidrug_res"/>
</dbReference>
<evidence type="ECO:0000256" key="6">
    <source>
        <dbReference type="ARBA" id="ARBA00023136"/>
    </source>
</evidence>
<feature type="compositionally biased region" description="Gly residues" evidence="8">
    <location>
        <begin position="112"/>
        <end position="156"/>
    </location>
</feature>
<comment type="similarity">
    <text evidence="7">Belongs to the drug/metabolite transporter (DMT) superfamily. Small multidrug resistance (SMR) (TC 2.A.7.1) family.</text>
</comment>
<feature type="transmembrane region" description="Helical" evidence="9">
    <location>
        <begin position="80"/>
        <end position="99"/>
    </location>
</feature>
<dbReference type="Pfam" id="PF00893">
    <property type="entry name" value="Multi_Drug_Res"/>
    <property type="match status" value="1"/>
</dbReference>
<dbReference type="Gene3D" id="1.10.3730.20">
    <property type="match status" value="1"/>
</dbReference>
<keyword evidence="2" id="KW-0813">Transport</keyword>
<comment type="subcellular location">
    <subcellularLocation>
        <location evidence="1 7">Cell membrane</location>
        <topology evidence="1 7">Multi-pass membrane protein</topology>
    </subcellularLocation>
</comment>
<feature type="transmembrane region" description="Helical" evidence="9">
    <location>
        <begin position="26"/>
        <end position="45"/>
    </location>
</feature>
<reference evidence="10" key="1">
    <citation type="submission" date="2014-07" db="EMBL/GenBank/DDBJ databases">
        <authorList>
            <person name="Urmite Genomes Urmite Genomes"/>
        </authorList>
    </citation>
    <scope>NUCLEOTIDE SEQUENCE</scope>
    <source>
        <strain evidence="10">11W110_air</strain>
    </source>
</reference>
<feature type="compositionally biased region" description="Basic and acidic residues" evidence="8">
    <location>
        <begin position="157"/>
        <end position="175"/>
    </location>
</feature>
<evidence type="ECO:0000313" key="10">
    <source>
        <dbReference type="EMBL" id="CEA09440.1"/>
    </source>
</evidence>
<dbReference type="SUPFAM" id="SSF103481">
    <property type="entry name" value="Multidrug resistance efflux transporter EmrE"/>
    <property type="match status" value="1"/>
</dbReference>
<keyword evidence="5 9" id="KW-1133">Transmembrane helix</keyword>
<organism evidence="10">
    <name type="scientific">Arthrobacter saudimassiliensis</name>
    <dbReference type="NCBI Taxonomy" id="1461584"/>
    <lineage>
        <taxon>Bacteria</taxon>
        <taxon>Bacillati</taxon>
        <taxon>Actinomycetota</taxon>
        <taxon>Actinomycetes</taxon>
        <taxon>Micrococcales</taxon>
        <taxon>Micrococcaceae</taxon>
        <taxon>Arthrobacter</taxon>
    </lineage>
</organism>
<evidence type="ECO:0000256" key="7">
    <source>
        <dbReference type="RuleBase" id="RU003942"/>
    </source>
</evidence>
<dbReference type="PATRIC" id="fig|1461584.3.peg.2784"/>
<dbReference type="PANTHER" id="PTHR30561:SF1">
    <property type="entry name" value="MULTIDRUG TRANSPORTER EMRE"/>
    <property type="match status" value="1"/>
</dbReference>
<evidence type="ECO:0000256" key="4">
    <source>
        <dbReference type="ARBA" id="ARBA00022692"/>
    </source>
</evidence>
<proteinExistence type="inferred from homology"/>
<dbReference type="AlphaFoldDB" id="A0A078MT01"/>
<gene>
    <name evidence="10" type="primary">mdtJ</name>
    <name evidence="10" type="ORF">BN1051_02810</name>
</gene>
<evidence type="ECO:0000256" key="3">
    <source>
        <dbReference type="ARBA" id="ARBA00022475"/>
    </source>
</evidence>
<evidence type="ECO:0000256" key="9">
    <source>
        <dbReference type="SAM" id="Phobius"/>
    </source>
</evidence>
<dbReference type="PANTHER" id="PTHR30561">
    <property type="entry name" value="SMR FAMILY PROTON-DEPENDENT DRUG EFFLUX TRANSPORTER SUGE"/>
    <property type="match status" value="1"/>
</dbReference>
<accession>A0A078MT01</accession>
<protein>
    <submittedName>
        <fullName evidence="10">Spermidine export protein MdtJ</fullName>
    </submittedName>
</protein>
<sequence>MMLCAAVAAEVTGSLTLKAALEMPGLYAVTAAAYLTAFIMLAGALRQGMPLGAAYGFWAASGVALTAVLSTLIFDEPMTWVMGAGIVLIMAGVLCVELGSQAAASRTEPTGHGAGRDGGGSGGGSGGGRGGGSGGHDGGGRDGGSGGGRGGGSGGRDGGEASHRAPGSDRSEGAH</sequence>
<keyword evidence="4 7" id="KW-0812">Transmembrane</keyword>
<keyword evidence="3" id="KW-1003">Cell membrane</keyword>
<feature type="region of interest" description="Disordered" evidence="8">
    <location>
        <begin position="106"/>
        <end position="175"/>
    </location>
</feature>
<name>A0A078MT01_9MICC</name>
<feature type="transmembrane region" description="Helical" evidence="9">
    <location>
        <begin position="52"/>
        <end position="74"/>
    </location>
</feature>
<dbReference type="InterPro" id="IPR000390">
    <property type="entry name" value="Small_drug/metabolite_transptr"/>
</dbReference>
<evidence type="ECO:0000256" key="5">
    <source>
        <dbReference type="ARBA" id="ARBA00022989"/>
    </source>
</evidence>
<keyword evidence="6 9" id="KW-0472">Membrane</keyword>
<dbReference type="EMBL" id="LN483072">
    <property type="protein sequence ID" value="CEA09440.1"/>
    <property type="molecule type" value="Genomic_DNA"/>
</dbReference>
<evidence type="ECO:0000256" key="1">
    <source>
        <dbReference type="ARBA" id="ARBA00004651"/>
    </source>
</evidence>
<dbReference type="GO" id="GO:0022857">
    <property type="term" value="F:transmembrane transporter activity"/>
    <property type="evidence" value="ECO:0007669"/>
    <property type="project" value="InterPro"/>
</dbReference>
<dbReference type="InterPro" id="IPR037185">
    <property type="entry name" value="EmrE-like"/>
</dbReference>
<evidence type="ECO:0000256" key="8">
    <source>
        <dbReference type="SAM" id="MobiDB-lite"/>
    </source>
</evidence>
<evidence type="ECO:0000256" key="2">
    <source>
        <dbReference type="ARBA" id="ARBA00022448"/>
    </source>
</evidence>